<dbReference type="InterPro" id="IPR015879">
    <property type="entry name" value="Ring_hydroxy_dOase_asu_C_dom"/>
</dbReference>
<dbReference type="SUPFAM" id="SSF55961">
    <property type="entry name" value="Bet v1-like"/>
    <property type="match status" value="1"/>
</dbReference>
<evidence type="ECO:0000256" key="5">
    <source>
        <dbReference type="ARBA" id="ARBA00023004"/>
    </source>
</evidence>
<keyword evidence="3" id="KW-0479">Metal-binding</keyword>
<dbReference type="SUPFAM" id="SSF50022">
    <property type="entry name" value="ISP domain"/>
    <property type="match status" value="1"/>
</dbReference>
<keyword evidence="6" id="KW-0411">Iron-sulfur</keyword>
<dbReference type="CDD" id="cd03469">
    <property type="entry name" value="Rieske_RO_Alpha_N"/>
    <property type="match status" value="1"/>
</dbReference>
<dbReference type="EC" id="1.14.13.-" evidence="8"/>
<feature type="domain" description="Rieske" evidence="7">
    <location>
        <begin position="42"/>
        <end position="152"/>
    </location>
</feature>
<comment type="cofactor">
    <cofactor evidence="1">
        <name>Fe cation</name>
        <dbReference type="ChEBI" id="CHEBI:24875"/>
    </cofactor>
</comment>
<dbReference type="InterPro" id="IPR001663">
    <property type="entry name" value="Rng_hydr_dOase-A"/>
</dbReference>
<reference evidence="9" key="1">
    <citation type="journal article" date="2019" name="Int. J. Syst. Evol. Microbiol.">
        <title>The Global Catalogue of Microorganisms (GCM) 10K type strain sequencing project: providing services to taxonomists for standard genome sequencing and annotation.</title>
        <authorList>
            <consortium name="The Broad Institute Genomics Platform"/>
            <consortium name="The Broad Institute Genome Sequencing Center for Infectious Disease"/>
            <person name="Wu L."/>
            <person name="Ma J."/>
        </authorList>
    </citation>
    <scope>NUCLEOTIDE SEQUENCE [LARGE SCALE GENOMIC DNA]</scope>
    <source>
        <strain evidence="9">CCUG 52537</strain>
    </source>
</reference>
<proteinExistence type="predicted"/>
<protein>
    <submittedName>
        <fullName evidence="8">Aromatic ring-hydroxylating dioxygenase subunit alpha</fullName>
        <ecNumber evidence="8">1.14.13.-</ecNumber>
    </submittedName>
</protein>
<accession>A0ABW3BYU8</accession>
<dbReference type="InterPro" id="IPR017941">
    <property type="entry name" value="Rieske_2Fe-2S"/>
</dbReference>
<evidence type="ECO:0000256" key="3">
    <source>
        <dbReference type="ARBA" id="ARBA00022723"/>
    </source>
</evidence>
<keyword evidence="5" id="KW-0408">Iron</keyword>
<organism evidence="8 9">
    <name type="scientific">Sphingosinicella xenopeptidilytica</name>
    <dbReference type="NCBI Taxonomy" id="364098"/>
    <lineage>
        <taxon>Bacteria</taxon>
        <taxon>Pseudomonadati</taxon>
        <taxon>Pseudomonadota</taxon>
        <taxon>Alphaproteobacteria</taxon>
        <taxon>Sphingomonadales</taxon>
        <taxon>Sphingosinicellaceae</taxon>
        <taxon>Sphingosinicella</taxon>
    </lineage>
</organism>
<evidence type="ECO:0000256" key="1">
    <source>
        <dbReference type="ARBA" id="ARBA00001962"/>
    </source>
</evidence>
<dbReference type="PANTHER" id="PTHR43756">
    <property type="entry name" value="CHOLINE MONOOXYGENASE, CHLOROPLASTIC"/>
    <property type="match status" value="1"/>
</dbReference>
<evidence type="ECO:0000259" key="7">
    <source>
        <dbReference type="PROSITE" id="PS51296"/>
    </source>
</evidence>
<dbReference type="InterPro" id="IPR036922">
    <property type="entry name" value="Rieske_2Fe-2S_sf"/>
</dbReference>
<dbReference type="Pfam" id="PF00355">
    <property type="entry name" value="Rieske"/>
    <property type="match status" value="1"/>
</dbReference>
<dbReference type="Pfam" id="PF00848">
    <property type="entry name" value="Ring_hydroxyl_A"/>
    <property type="match status" value="1"/>
</dbReference>
<dbReference type="Gene3D" id="3.90.380.10">
    <property type="entry name" value="Naphthalene 1,2-dioxygenase Alpha Subunit, Chain A, domain 1"/>
    <property type="match status" value="1"/>
</dbReference>
<name>A0ABW3BYU8_SPHXN</name>
<dbReference type="RefSeq" id="WP_381486035.1">
    <property type="nucleotide sequence ID" value="NZ_JBHTIK010000002.1"/>
</dbReference>
<dbReference type="PROSITE" id="PS51296">
    <property type="entry name" value="RIESKE"/>
    <property type="match status" value="1"/>
</dbReference>
<keyword evidence="2" id="KW-0001">2Fe-2S</keyword>
<dbReference type="CDD" id="cd00680">
    <property type="entry name" value="RHO_alpha_C"/>
    <property type="match status" value="1"/>
</dbReference>
<evidence type="ECO:0000256" key="4">
    <source>
        <dbReference type="ARBA" id="ARBA00023002"/>
    </source>
</evidence>
<sequence>MTTKVARWTHAAGLAMEPVSLEPYRSEAYFELEKERIFKRAWLLVGREEQIANPYDYVVQEVEVAGASILITRDGKGVVRAFHNVCSHRSNQLVWNRKGSARGFKCPYHAWTYKPDGSLAGVPGEADFGGLDKANCGLTPVALAIWEGWLFINLSPEPEIGIEEFLGDFGKYLSGIRYNSAATPVVFTAEMKCNWKVLADAFGESYHIACIHPKTIGGIFASKDNASGKLIDAKFFGSHRSGSMYGDPDYVAPARQRLDRMLLNITNGLSQDVDAEAVADFLSHPAVNPARSNTWSLDVNWMFPNTQLDINPGGVITHQFWPITKDTSRYEARFYMPTPKSMRTRLQQDHFIARIMETVLEDLSNVERTQKAINSGGKSHIHLQDNEVLIRHSLSAVDKWVRSETVKEAISA</sequence>
<dbReference type="PRINTS" id="PR00090">
    <property type="entry name" value="RNGDIOXGNASE"/>
</dbReference>
<evidence type="ECO:0000256" key="2">
    <source>
        <dbReference type="ARBA" id="ARBA00022714"/>
    </source>
</evidence>
<gene>
    <name evidence="8" type="ORF">ACFQ00_03050</name>
</gene>
<dbReference type="GO" id="GO:0051213">
    <property type="term" value="F:dioxygenase activity"/>
    <property type="evidence" value="ECO:0007669"/>
    <property type="project" value="UniProtKB-KW"/>
</dbReference>
<dbReference type="EMBL" id="JBHTIK010000002">
    <property type="protein sequence ID" value="MFD0847288.1"/>
    <property type="molecule type" value="Genomic_DNA"/>
</dbReference>
<comment type="caution">
    <text evidence="8">The sequence shown here is derived from an EMBL/GenBank/DDBJ whole genome shotgun (WGS) entry which is preliminary data.</text>
</comment>
<evidence type="ECO:0000256" key="6">
    <source>
        <dbReference type="ARBA" id="ARBA00023014"/>
    </source>
</evidence>
<keyword evidence="8" id="KW-0223">Dioxygenase</keyword>
<keyword evidence="4 8" id="KW-0560">Oxidoreductase</keyword>
<evidence type="ECO:0000313" key="9">
    <source>
        <dbReference type="Proteomes" id="UP001597124"/>
    </source>
</evidence>
<evidence type="ECO:0000313" key="8">
    <source>
        <dbReference type="EMBL" id="MFD0847288.1"/>
    </source>
</evidence>
<dbReference type="Gene3D" id="2.102.10.10">
    <property type="entry name" value="Rieske [2Fe-2S] iron-sulphur domain"/>
    <property type="match status" value="1"/>
</dbReference>
<dbReference type="Proteomes" id="UP001597124">
    <property type="component" value="Unassembled WGS sequence"/>
</dbReference>
<keyword evidence="9" id="KW-1185">Reference proteome</keyword>
<dbReference type="PANTHER" id="PTHR43756:SF5">
    <property type="entry name" value="CHOLINE MONOOXYGENASE, CHLOROPLASTIC"/>
    <property type="match status" value="1"/>
</dbReference>